<evidence type="ECO:0000313" key="2">
    <source>
        <dbReference type="EMBL" id="OQU85262.1"/>
    </source>
</evidence>
<feature type="compositionally biased region" description="Low complexity" evidence="1">
    <location>
        <begin position="48"/>
        <end position="60"/>
    </location>
</feature>
<reference evidence="3" key="2">
    <citation type="journal article" date="2018" name="Plant J.">
        <title>The Sorghum bicolor reference genome: improved assembly, gene annotations, a transcriptome atlas, and signatures of genome organization.</title>
        <authorList>
            <person name="McCormick R.F."/>
            <person name="Truong S.K."/>
            <person name="Sreedasyam A."/>
            <person name="Jenkins J."/>
            <person name="Shu S."/>
            <person name="Sims D."/>
            <person name="Kennedy M."/>
            <person name="Amirebrahimi M."/>
            <person name="Weers B.D."/>
            <person name="McKinley B."/>
            <person name="Mattison A."/>
            <person name="Morishige D.T."/>
            <person name="Grimwood J."/>
            <person name="Schmutz J."/>
            <person name="Mullet J.E."/>
        </authorList>
    </citation>
    <scope>NUCLEOTIDE SEQUENCE [LARGE SCALE GENOMIC DNA]</scope>
    <source>
        <strain evidence="3">cv. BTx623</strain>
    </source>
</reference>
<accession>A0A1Z5RND3</accession>
<feature type="compositionally biased region" description="Low complexity" evidence="1">
    <location>
        <begin position="67"/>
        <end position="86"/>
    </location>
</feature>
<dbReference type="InParanoid" id="A0A1Z5RND3"/>
<dbReference type="EMBL" id="CM000763">
    <property type="protein sequence ID" value="OQU85262.1"/>
    <property type="molecule type" value="Genomic_DNA"/>
</dbReference>
<evidence type="ECO:0000256" key="1">
    <source>
        <dbReference type="SAM" id="MobiDB-lite"/>
    </source>
</evidence>
<name>A0A1Z5RND3_SORBI</name>
<keyword evidence="3" id="KW-1185">Reference proteome</keyword>
<dbReference type="Proteomes" id="UP000000768">
    <property type="component" value="Chromosome 4"/>
</dbReference>
<protein>
    <submittedName>
        <fullName evidence="2">Uncharacterized protein</fullName>
    </submittedName>
</protein>
<gene>
    <name evidence="2" type="ORF">SORBI_3004G206401</name>
</gene>
<reference evidence="2 3" key="1">
    <citation type="journal article" date="2009" name="Nature">
        <title>The Sorghum bicolor genome and the diversification of grasses.</title>
        <authorList>
            <person name="Paterson A.H."/>
            <person name="Bowers J.E."/>
            <person name="Bruggmann R."/>
            <person name="Dubchak I."/>
            <person name="Grimwood J."/>
            <person name="Gundlach H."/>
            <person name="Haberer G."/>
            <person name="Hellsten U."/>
            <person name="Mitros T."/>
            <person name="Poliakov A."/>
            <person name="Schmutz J."/>
            <person name="Spannagl M."/>
            <person name="Tang H."/>
            <person name="Wang X."/>
            <person name="Wicker T."/>
            <person name="Bharti A.K."/>
            <person name="Chapman J."/>
            <person name="Feltus F.A."/>
            <person name="Gowik U."/>
            <person name="Grigoriev I.V."/>
            <person name="Lyons E."/>
            <person name="Maher C.A."/>
            <person name="Martis M."/>
            <person name="Narechania A."/>
            <person name="Otillar R.P."/>
            <person name="Penning B.W."/>
            <person name="Salamov A.A."/>
            <person name="Wang Y."/>
            <person name="Zhang L."/>
            <person name="Carpita N.C."/>
            <person name="Freeling M."/>
            <person name="Gingle A.R."/>
            <person name="Hash C.T."/>
            <person name="Keller B."/>
            <person name="Klein P."/>
            <person name="Kresovich S."/>
            <person name="McCann M.C."/>
            <person name="Ming R."/>
            <person name="Peterson D.G."/>
            <person name="Mehboob-ur-Rahman"/>
            <person name="Ware D."/>
            <person name="Westhoff P."/>
            <person name="Mayer K.F."/>
            <person name="Messing J."/>
            <person name="Rokhsar D.S."/>
        </authorList>
    </citation>
    <scope>NUCLEOTIDE SEQUENCE [LARGE SCALE GENOMIC DNA]</scope>
    <source>
        <strain evidence="3">cv. BTx623</strain>
    </source>
</reference>
<evidence type="ECO:0000313" key="3">
    <source>
        <dbReference type="Proteomes" id="UP000000768"/>
    </source>
</evidence>
<feature type="region of interest" description="Disordered" evidence="1">
    <location>
        <begin position="44"/>
        <end position="86"/>
    </location>
</feature>
<dbReference type="AlphaFoldDB" id="A0A1Z5RND3"/>
<proteinExistence type="predicted"/>
<organism evidence="2 3">
    <name type="scientific">Sorghum bicolor</name>
    <name type="common">Sorghum</name>
    <name type="synonym">Sorghum vulgare</name>
    <dbReference type="NCBI Taxonomy" id="4558"/>
    <lineage>
        <taxon>Eukaryota</taxon>
        <taxon>Viridiplantae</taxon>
        <taxon>Streptophyta</taxon>
        <taxon>Embryophyta</taxon>
        <taxon>Tracheophyta</taxon>
        <taxon>Spermatophyta</taxon>
        <taxon>Magnoliopsida</taxon>
        <taxon>Liliopsida</taxon>
        <taxon>Poales</taxon>
        <taxon>Poaceae</taxon>
        <taxon>PACMAD clade</taxon>
        <taxon>Panicoideae</taxon>
        <taxon>Andropogonodae</taxon>
        <taxon>Andropogoneae</taxon>
        <taxon>Sorghinae</taxon>
        <taxon>Sorghum</taxon>
    </lineage>
</organism>
<dbReference type="Gramene" id="OQU85262">
    <property type="protein sequence ID" value="OQU85262"/>
    <property type="gene ID" value="SORBI_3004G206401"/>
</dbReference>
<dbReference type="OMA" id="TARSINW"/>
<sequence>MAHRNEAMAQWMMNNFIRMKREEQALRDIGDRVADIQIEDDLGEHHASASTSASASTTSTGRSTNWIASSSSATPATTPIPHTRRS</sequence>